<proteinExistence type="predicted"/>
<comment type="caution">
    <text evidence="5">The sequence shown here is derived from an EMBL/GenBank/DDBJ whole genome shotgun (WGS) entry which is preliminary data.</text>
</comment>
<accession>A0ABN2I7Z1</accession>
<dbReference type="PANTHER" id="PTHR24220">
    <property type="entry name" value="IMPORT ATP-BINDING PROTEIN"/>
    <property type="match status" value="1"/>
</dbReference>
<evidence type="ECO:0000256" key="1">
    <source>
        <dbReference type="ARBA" id="ARBA00022448"/>
    </source>
</evidence>
<feature type="domain" description="ABC transporter" evidence="4">
    <location>
        <begin position="9"/>
        <end position="246"/>
    </location>
</feature>
<evidence type="ECO:0000259" key="4">
    <source>
        <dbReference type="PROSITE" id="PS50893"/>
    </source>
</evidence>
<dbReference type="InterPro" id="IPR003439">
    <property type="entry name" value="ABC_transporter-like_ATP-bd"/>
</dbReference>
<dbReference type="EMBL" id="BAAAQG010000003">
    <property type="protein sequence ID" value="GAA1700217.1"/>
    <property type="molecule type" value="Genomic_DNA"/>
</dbReference>
<dbReference type="Gene3D" id="3.40.50.300">
    <property type="entry name" value="P-loop containing nucleotide triphosphate hydrolases"/>
    <property type="match status" value="1"/>
</dbReference>
<sequence length="251" mass="26913">MTPPPEIAIRARGLRKTYSRASVEVRALDGVDVAVDKGRWTAVMGPSGSGKSTLMHCLAGLDTPDHGTVSIGSTEVTRLGDAGRTRLRRTRVGFVFQSFNLVPSLSVRENIVLPVRMAFRRPDRTRFDGLVGELGIGDLLRRRPHELSGGQQQRVAIARALLPRPDVVFADEPTGNLDSGSGEAVLALLGACARETGQTVVMVTHDTHAAAYTDRVLVLADGRIADEIDSPTQDTIDAAMRTLAGRRPATA</sequence>
<evidence type="ECO:0000313" key="5">
    <source>
        <dbReference type="EMBL" id="GAA1700217.1"/>
    </source>
</evidence>
<dbReference type="SMART" id="SM00382">
    <property type="entry name" value="AAA"/>
    <property type="match status" value="1"/>
</dbReference>
<evidence type="ECO:0000256" key="3">
    <source>
        <dbReference type="ARBA" id="ARBA00022840"/>
    </source>
</evidence>
<dbReference type="InterPro" id="IPR017871">
    <property type="entry name" value="ABC_transporter-like_CS"/>
</dbReference>
<name>A0ABN2I7Z1_9ACTN</name>
<dbReference type="InterPro" id="IPR003593">
    <property type="entry name" value="AAA+_ATPase"/>
</dbReference>
<dbReference type="PROSITE" id="PS00211">
    <property type="entry name" value="ABC_TRANSPORTER_1"/>
    <property type="match status" value="1"/>
</dbReference>
<dbReference type="RefSeq" id="WP_344390536.1">
    <property type="nucleotide sequence ID" value="NZ_BAAAQG010000003.1"/>
</dbReference>
<keyword evidence="1" id="KW-0813">Transport</keyword>
<dbReference type="InterPro" id="IPR027417">
    <property type="entry name" value="P-loop_NTPase"/>
</dbReference>
<gene>
    <name evidence="5" type="ORF">GCM10009831_05920</name>
</gene>
<dbReference type="GO" id="GO:0005524">
    <property type="term" value="F:ATP binding"/>
    <property type="evidence" value="ECO:0007669"/>
    <property type="project" value="UniProtKB-KW"/>
</dbReference>
<keyword evidence="3 5" id="KW-0067">ATP-binding</keyword>
<dbReference type="Proteomes" id="UP001500383">
    <property type="component" value="Unassembled WGS sequence"/>
</dbReference>
<evidence type="ECO:0000313" key="6">
    <source>
        <dbReference type="Proteomes" id="UP001500383"/>
    </source>
</evidence>
<evidence type="ECO:0000256" key="2">
    <source>
        <dbReference type="ARBA" id="ARBA00022741"/>
    </source>
</evidence>
<dbReference type="SUPFAM" id="SSF52540">
    <property type="entry name" value="P-loop containing nucleoside triphosphate hydrolases"/>
    <property type="match status" value="1"/>
</dbReference>
<reference evidence="5 6" key="1">
    <citation type="journal article" date="2019" name="Int. J. Syst. Evol. Microbiol.">
        <title>The Global Catalogue of Microorganisms (GCM) 10K type strain sequencing project: providing services to taxonomists for standard genome sequencing and annotation.</title>
        <authorList>
            <consortium name="The Broad Institute Genomics Platform"/>
            <consortium name="The Broad Institute Genome Sequencing Center for Infectious Disease"/>
            <person name="Wu L."/>
            <person name="Ma J."/>
        </authorList>
    </citation>
    <scope>NUCLEOTIDE SEQUENCE [LARGE SCALE GENOMIC DNA]</scope>
    <source>
        <strain evidence="5 6">JCM 16002</strain>
    </source>
</reference>
<dbReference type="PANTHER" id="PTHR24220:SF685">
    <property type="entry name" value="ABC TRANSPORTER RELATED"/>
    <property type="match status" value="1"/>
</dbReference>
<keyword evidence="2" id="KW-0547">Nucleotide-binding</keyword>
<dbReference type="InterPro" id="IPR017911">
    <property type="entry name" value="MacB-like_ATP-bd"/>
</dbReference>
<protein>
    <submittedName>
        <fullName evidence="5">ABC transporter ATP-binding protein</fullName>
    </submittedName>
</protein>
<dbReference type="Pfam" id="PF00005">
    <property type="entry name" value="ABC_tran"/>
    <property type="match status" value="1"/>
</dbReference>
<dbReference type="InterPro" id="IPR015854">
    <property type="entry name" value="ABC_transpr_LolD-like"/>
</dbReference>
<keyword evidence="6" id="KW-1185">Reference proteome</keyword>
<organism evidence="5 6">
    <name type="scientific">Dietzia cercidiphylli</name>
    <dbReference type="NCBI Taxonomy" id="498199"/>
    <lineage>
        <taxon>Bacteria</taxon>
        <taxon>Bacillati</taxon>
        <taxon>Actinomycetota</taxon>
        <taxon>Actinomycetes</taxon>
        <taxon>Mycobacteriales</taxon>
        <taxon>Dietziaceae</taxon>
        <taxon>Dietzia</taxon>
    </lineage>
</organism>
<dbReference type="PROSITE" id="PS50893">
    <property type="entry name" value="ABC_TRANSPORTER_2"/>
    <property type="match status" value="1"/>
</dbReference>
<dbReference type="CDD" id="cd03255">
    <property type="entry name" value="ABC_MJ0796_LolCDE_FtsE"/>
    <property type="match status" value="1"/>
</dbReference>